<proteinExistence type="predicted"/>
<dbReference type="Proteomes" id="UP000007954">
    <property type="component" value="Chromosome"/>
</dbReference>
<name>G0LF04_HALWC</name>
<dbReference type="KEGG" id="hwc:Hqrw_3834"/>
<feature type="domain" description="DUF7993" evidence="1">
    <location>
        <begin position="1"/>
        <end position="135"/>
    </location>
</feature>
<evidence type="ECO:0000313" key="2">
    <source>
        <dbReference type="EMBL" id="CCC41567.1"/>
    </source>
</evidence>
<dbReference type="InterPro" id="IPR058306">
    <property type="entry name" value="DUF7993"/>
</dbReference>
<organism evidence="2 3">
    <name type="scientific">Haloquadratum walsbyi (strain DSM 16854 / JCM 12705 / C23)</name>
    <dbReference type="NCBI Taxonomy" id="768065"/>
    <lineage>
        <taxon>Archaea</taxon>
        <taxon>Methanobacteriati</taxon>
        <taxon>Methanobacteriota</taxon>
        <taxon>Stenosarchaea group</taxon>
        <taxon>Halobacteria</taxon>
        <taxon>Halobacteriales</taxon>
        <taxon>Haloferacaceae</taxon>
        <taxon>Haloquadratum</taxon>
    </lineage>
</organism>
<evidence type="ECO:0000259" key="1">
    <source>
        <dbReference type="Pfam" id="PF25956"/>
    </source>
</evidence>
<dbReference type="OrthoDB" id="242585at2157"/>
<dbReference type="HOGENOM" id="CLU_159741_0_0_2"/>
<evidence type="ECO:0000313" key="3">
    <source>
        <dbReference type="Proteomes" id="UP000007954"/>
    </source>
</evidence>
<dbReference type="RefSeq" id="WP_014556913.1">
    <property type="nucleotide sequence ID" value="NC_017459.1"/>
</dbReference>
<gene>
    <name evidence="2" type="ordered locus">Hqrw_3834</name>
</gene>
<dbReference type="EMBL" id="FR746099">
    <property type="protein sequence ID" value="CCC41567.1"/>
    <property type="molecule type" value="Genomic_DNA"/>
</dbReference>
<sequence length="137" mass="14581">MVDTQVHDGYRIAELLASEVTGHEEALAPLSVVDANPDVTPTEDGTVTYRISHAAVNNHIATVYAHLEHVRVVIRAAATVAAETAADTEIYVCSNIDTQPSEQIDMIINDGAEVKRFLPVLESLTAAITAEIGDSTG</sequence>
<dbReference type="AlphaFoldDB" id="G0LF04"/>
<reference evidence="2 3" key="1">
    <citation type="journal article" date="2011" name="PLoS ONE">
        <title>Haloquadratum walsbyi: limited diversity in a global pond.</title>
        <authorList>
            <person name="Dyall-Smith M."/>
            <person name="Pfeiffer F."/>
            <person name="Klee K."/>
            <person name="Palm P."/>
            <person name="Gross K."/>
            <person name="Schuster S.C."/>
            <person name="Rampp M."/>
            <person name="Oesterhelt D."/>
        </authorList>
    </citation>
    <scope>NUCLEOTIDE SEQUENCE [LARGE SCALE GENOMIC DNA]</scope>
    <source>
        <strain evidence="3">DSM 16854 / JCM 12705 / C23</strain>
    </source>
</reference>
<dbReference type="GeneID" id="12448702"/>
<accession>G0LF04</accession>
<protein>
    <recommendedName>
        <fullName evidence="1">DUF7993 domain-containing protein</fullName>
    </recommendedName>
</protein>
<dbReference type="Pfam" id="PF25956">
    <property type="entry name" value="DUF7993"/>
    <property type="match status" value="1"/>
</dbReference>